<dbReference type="CDD" id="cd02511">
    <property type="entry name" value="Beta4Glucosyltransferase"/>
    <property type="match status" value="1"/>
</dbReference>
<dbReference type="EC" id="2.4.-.-" evidence="3"/>
<evidence type="ECO:0000256" key="1">
    <source>
        <dbReference type="ARBA" id="ARBA00038494"/>
    </source>
</evidence>
<dbReference type="InterPro" id="IPR001173">
    <property type="entry name" value="Glyco_trans_2-like"/>
</dbReference>
<dbReference type="GO" id="GO:0016757">
    <property type="term" value="F:glycosyltransferase activity"/>
    <property type="evidence" value="ECO:0007669"/>
    <property type="project" value="UniProtKB-KW"/>
</dbReference>
<comment type="similarity">
    <text evidence="1">Belongs to the glycosyltransferase 2 family. WaaE/KdtX subfamily.</text>
</comment>
<dbReference type="InterPro" id="IPR029044">
    <property type="entry name" value="Nucleotide-diphossugar_trans"/>
</dbReference>
<dbReference type="Pfam" id="PF00535">
    <property type="entry name" value="Glycos_transf_2"/>
    <property type="match status" value="1"/>
</dbReference>
<dbReference type="PANTHER" id="PTHR43630:SF2">
    <property type="entry name" value="GLYCOSYLTRANSFERASE"/>
    <property type="match status" value="1"/>
</dbReference>
<dbReference type="EMBL" id="CP155447">
    <property type="protein sequence ID" value="XBH02694.1"/>
    <property type="molecule type" value="Genomic_DNA"/>
</dbReference>
<dbReference type="AlphaFoldDB" id="A0AAU7CCF8"/>
<evidence type="ECO:0000313" key="3">
    <source>
        <dbReference type="EMBL" id="XBH02694.1"/>
    </source>
</evidence>
<dbReference type="Gene3D" id="3.90.550.10">
    <property type="entry name" value="Spore Coat Polysaccharide Biosynthesis Protein SpsA, Chain A"/>
    <property type="match status" value="1"/>
</dbReference>
<evidence type="ECO:0000259" key="2">
    <source>
        <dbReference type="Pfam" id="PF00535"/>
    </source>
</evidence>
<accession>A0AAU7CCF8</accession>
<organism evidence="3">
    <name type="scientific">Singulisphaera sp. Ch08</name>
    <dbReference type="NCBI Taxonomy" id="3120278"/>
    <lineage>
        <taxon>Bacteria</taxon>
        <taxon>Pseudomonadati</taxon>
        <taxon>Planctomycetota</taxon>
        <taxon>Planctomycetia</taxon>
        <taxon>Isosphaerales</taxon>
        <taxon>Isosphaeraceae</taxon>
        <taxon>Singulisphaera</taxon>
    </lineage>
</organism>
<keyword evidence="3" id="KW-0808">Transferase</keyword>
<sequence length="255" mass="28527">MPDPRISALILAKNEAENLPGCLASVAWADEVIVVVDRASQDQTQAIAEQTADCVEVRTFDDFASQRNAALDLASGDWVFAIDADERATPALAVEIRQATSDPNRAHHGFRVPIRSVILGRSFSYSGTQHDLPLRLFRRGAGRWVGAVHETVALEGTAGTLSQALQHRTIPDMQTFLRKVNEYTSLEAIKLEREDRPYRGTESALRPFWTFAKLYLGKQGFRDGLEGFVFCALSGFSVAIRDWKYRERLKMRRAS</sequence>
<proteinExistence type="inferred from homology"/>
<feature type="domain" description="Glycosyltransferase 2-like" evidence="2">
    <location>
        <begin position="7"/>
        <end position="91"/>
    </location>
</feature>
<dbReference type="SUPFAM" id="SSF53448">
    <property type="entry name" value="Nucleotide-diphospho-sugar transferases"/>
    <property type="match status" value="1"/>
</dbReference>
<name>A0AAU7CCF8_9BACT</name>
<keyword evidence="3" id="KW-0328">Glycosyltransferase</keyword>
<dbReference type="RefSeq" id="WP_406695435.1">
    <property type="nucleotide sequence ID" value="NZ_CP155447.1"/>
</dbReference>
<reference evidence="3" key="1">
    <citation type="submission" date="2024-05" db="EMBL/GenBank/DDBJ databases">
        <title>Planctomycetes of the genus Singulisphaera possess chitinolytic capabilities.</title>
        <authorList>
            <person name="Ivanova A."/>
        </authorList>
    </citation>
    <scope>NUCLEOTIDE SEQUENCE</scope>
    <source>
        <strain evidence="3">Ch08T</strain>
    </source>
</reference>
<protein>
    <submittedName>
        <fullName evidence="3">Glycosyltransferase family 2 protein</fullName>
        <ecNumber evidence="3">2.4.-.-</ecNumber>
    </submittedName>
</protein>
<dbReference type="PANTHER" id="PTHR43630">
    <property type="entry name" value="POLY-BETA-1,6-N-ACETYL-D-GLUCOSAMINE SYNTHASE"/>
    <property type="match status" value="1"/>
</dbReference>
<gene>
    <name evidence="3" type="ORF">V5E97_30875</name>
</gene>